<comment type="similarity">
    <text evidence="2 5">Belongs to the DegT/DnrJ/EryC1 family.</text>
</comment>
<dbReference type="AlphaFoldDB" id="A0A2M7UX46"/>
<evidence type="ECO:0000256" key="2">
    <source>
        <dbReference type="ARBA" id="ARBA00037999"/>
    </source>
</evidence>
<accession>A0A2M7UX46</accession>
<dbReference type="EMBL" id="PFPB01000072">
    <property type="protein sequence ID" value="PIZ88530.1"/>
    <property type="molecule type" value="Genomic_DNA"/>
</dbReference>
<dbReference type="PANTHER" id="PTHR30244">
    <property type="entry name" value="TRANSAMINASE"/>
    <property type="match status" value="1"/>
</dbReference>
<reference evidence="7" key="1">
    <citation type="submission" date="2017-09" db="EMBL/GenBank/DDBJ databases">
        <title>Depth-based differentiation of microbial function through sediment-hosted aquifers and enrichment of novel symbionts in the deep terrestrial subsurface.</title>
        <authorList>
            <person name="Probst A.J."/>
            <person name="Ladd B."/>
            <person name="Jarett J.K."/>
            <person name="Geller-Mcgrath D.E."/>
            <person name="Sieber C.M.K."/>
            <person name="Emerson J.B."/>
            <person name="Anantharaman K."/>
            <person name="Thomas B.C."/>
            <person name="Malmstrom R."/>
            <person name="Stieglmeier M."/>
            <person name="Klingl A."/>
            <person name="Woyke T."/>
            <person name="Ryan C.M."/>
            <person name="Banfield J.F."/>
        </authorList>
    </citation>
    <scope>NUCLEOTIDE SEQUENCE [LARGE SCALE GENOMIC DNA]</scope>
</reference>
<dbReference type="CDD" id="cd00616">
    <property type="entry name" value="AHBA_syn"/>
    <property type="match status" value="1"/>
</dbReference>
<gene>
    <name evidence="6" type="ORF">COX90_04130</name>
</gene>
<evidence type="ECO:0008006" key="8">
    <source>
        <dbReference type="Google" id="ProtNLM"/>
    </source>
</evidence>
<feature type="modified residue" description="N6-(pyridoxal phosphate)lysine" evidence="4">
    <location>
        <position position="205"/>
    </location>
</feature>
<dbReference type="SUPFAM" id="SSF53383">
    <property type="entry name" value="PLP-dependent transferases"/>
    <property type="match status" value="1"/>
</dbReference>
<evidence type="ECO:0000313" key="7">
    <source>
        <dbReference type="Proteomes" id="UP000230760"/>
    </source>
</evidence>
<dbReference type="InterPro" id="IPR015424">
    <property type="entry name" value="PyrdxlP-dep_Trfase"/>
</dbReference>
<dbReference type="Proteomes" id="UP000230760">
    <property type="component" value="Unassembled WGS sequence"/>
</dbReference>
<evidence type="ECO:0000313" key="6">
    <source>
        <dbReference type="EMBL" id="PIZ88530.1"/>
    </source>
</evidence>
<comment type="caution">
    <text evidence="6">The sequence shown here is derived from an EMBL/GenBank/DDBJ whole genome shotgun (WGS) entry which is preliminary data.</text>
</comment>
<evidence type="ECO:0000256" key="1">
    <source>
        <dbReference type="ARBA" id="ARBA00022898"/>
    </source>
</evidence>
<dbReference type="PANTHER" id="PTHR30244:SF36">
    <property type="entry name" value="3-OXO-GLUCOSE-6-PHOSPHATE:GLUTAMATE AMINOTRANSFERASE"/>
    <property type="match status" value="1"/>
</dbReference>
<evidence type="ECO:0000256" key="4">
    <source>
        <dbReference type="PIRSR" id="PIRSR000390-2"/>
    </source>
</evidence>
<dbReference type="InterPro" id="IPR000653">
    <property type="entry name" value="DegT/StrS_aminotransferase"/>
</dbReference>
<organism evidence="6 7">
    <name type="scientific">Candidatus Nealsonbacteria bacterium CG_4_10_14_0_2_um_filter_38_17</name>
    <dbReference type="NCBI Taxonomy" id="1974680"/>
    <lineage>
        <taxon>Bacteria</taxon>
        <taxon>Candidatus Nealsoniibacteriota</taxon>
    </lineage>
</organism>
<evidence type="ECO:0000256" key="5">
    <source>
        <dbReference type="RuleBase" id="RU004508"/>
    </source>
</evidence>
<dbReference type="Gene3D" id="3.90.1150.10">
    <property type="entry name" value="Aspartate Aminotransferase, domain 1"/>
    <property type="match status" value="1"/>
</dbReference>
<dbReference type="GO" id="GO:0030170">
    <property type="term" value="F:pyridoxal phosphate binding"/>
    <property type="evidence" value="ECO:0007669"/>
    <property type="project" value="TreeGrafter"/>
</dbReference>
<dbReference type="Gene3D" id="3.40.640.10">
    <property type="entry name" value="Type I PLP-dependent aspartate aminotransferase-like (Major domain)"/>
    <property type="match status" value="1"/>
</dbReference>
<keyword evidence="1 4" id="KW-0663">Pyridoxal phosphate</keyword>
<dbReference type="PIRSF" id="PIRSF000390">
    <property type="entry name" value="PLP_StrS"/>
    <property type="match status" value="1"/>
</dbReference>
<feature type="active site" description="Proton acceptor" evidence="3">
    <location>
        <position position="205"/>
    </location>
</feature>
<name>A0A2M7UX46_9BACT</name>
<dbReference type="InterPro" id="IPR015421">
    <property type="entry name" value="PyrdxlP-dep_Trfase_major"/>
</dbReference>
<proteinExistence type="inferred from homology"/>
<dbReference type="GO" id="GO:0000271">
    <property type="term" value="P:polysaccharide biosynthetic process"/>
    <property type="evidence" value="ECO:0007669"/>
    <property type="project" value="TreeGrafter"/>
</dbReference>
<sequence>MNSFFLRKSASKIMKYKVRFVNPQKQYRDHRKEFLKVVDNVFSRGDLILRKDLEEFEKKFAKFVGTKYAIGVNSGTDALSLSMKAAGIGQGDEVIVPGHTFMASISAVFHQGATPVLVDVGKDFNINPDLIEKAITLKTKAIEVVHLNGRMADMEKILSIAKKHNLIIIEDAAQGLGTKMKMKNGKWKQAGSLGLAGCFSFYPFKSLGAFGDAGVVTTNDPEIVWRIRLLRYNGEDRETRKFYFHGETSLLDNVQAALLNIKLRYLNQWLKRRREIANLYEKGLRNIPEIKLPHFGDSRFFDVYQNYVIRAENRNGLVSRLAKEGIETIISWEIPNYKQPVMQPNSMILPETEKICKEVVSLPMYPELTNKEAGYVISCIRKFYRV</sequence>
<evidence type="ECO:0000256" key="3">
    <source>
        <dbReference type="PIRSR" id="PIRSR000390-1"/>
    </source>
</evidence>
<dbReference type="InterPro" id="IPR015422">
    <property type="entry name" value="PyrdxlP-dep_Trfase_small"/>
</dbReference>
<protein>
    <recommendedName>
        <fullName evidence="8">DegT/DnrJ/EryC1/StrS family aminotransferase</fullName>
    </recommendedName>
</protein>
<dbReference type="GO" id="GO:0008483">
    <property type="term" value="F:transaminase activity"/>
    <property type="evidence" value="ECO:0007669"/>
    <property type="project" value="TreeGrafter"/>
</dbReference>
<dbReference type="Pfam" id="PF01041">
    <property type="entry name" value="DegT_DnrJ_EryC1"/>
    <property type="match status" value="1"/>
</dbReference>